<dbReference type="AlphaFoldDB" id="A0AAN4YQ91"/>
<dbReference type="EMBL" id="BSYA01000090">
    <property type="protein sequence ID" value="GMG31822.1"/>
    <property type="molecule type" value="Genomic_DNA"/>
</dbReference>
<protein>
    <submittedName>
        <fullName evidence="1">Unnamed protein product</fullName>
    </submittedName>
</protein>
<dbReference type="Proteomes" id="UP001165205">
    <property type="component" value="Unassembled WGS sequence"/>
</dbReference>
<name>A0AAN4YQ91_ASPOZ</name>
<evidence type="ECO:0000313" key="1">
    <source>
        <dbReference type="EMBL" id="GMG31822.1"/>
    </source>
</evidence>
<comment type="caution">
    <text evidence="1">The sequence shown here is derived from an EMBL/GenBank/DDBJ whole genome shotgun (WGS) entry which is preliminary data.</text>
</comment>
<reference evidence="1" key="1">
    <citation type="submission" date="2023-04" db="EMBL/GenBank/DDBJ databases">
        <title>Aspergillus oryzae NBRC 4228.</title>
        <authorList>
            <person name="Ichikawa N."/>
            <person name="Sato H."/>
            <person name="Tonouchi N."/>
        </authorList>
    </citation>
    <scope>NUCLEOTIDE SEQUENCE</scope>
    <source>
        <strain evidence="1">NBRC 4228</strain>
    </source>
</reference>
<proteinExistence type="predicted"/>
<gene>
    <name evidence="1" type="ORF">Aory04_000764300</name>
</gene>
<organism evidence="1 2">
    <name type="scientific">Aspergillus oryzae</name>
    <name type="common">Yellow koji mold</name>
    <dbReference type="NCBI Taxonomy" id="5062"/>
    <lineage>
        <taxon>Eukaryota</taxon>
        <taxon>Fungi</taxon>
        <taxon>Dikarya</taxon>
        <taxon>Ascomycota</taxon>
        <taxon>Pezizomycotina</taxon>
        <taxon>Eurotiomycetes</taxon>
        <taxon>Eurotiomycetidae</taxon>
        <taxon>Eurotiales</taxon>
        <taxon>Aspergillaceae</taxon>
        <taxon>Aspergillus</taxon>
        <taxon>Aspergillus subgen. Circumdati</taxon>
    </lineage>
</organism>
<accession>A0AAN4YQ91</accession>
<sequence>MEGFGTKVLLSWDHTDGVGVALASAPTLDTDNVVSLVDDTELDTVGDSPLETAVNVLLPDLDVEVGLVLGEEEGPDTTVEVRILRQTGQRNS</sequence>
<evidence type="ECO:0000313" key="2">
    <source>
        <dbReference type="Proteomes" id="UP001165205"/>
    </source>
</evidence>